<gene>
    <name evidence="5" type="primary">rpmF</name>
    <name evidence="6" type="ordered locus">Daud_0637</name>
</gene>
<dbReference type="PANTHER" id="PTHR35534">
    <property type="entry name" value="50S RIBOSOMAL PROTEIN L32"/>
    <property type="match status" value="1"/>
</dbReference>
<proteinExistence type="inferred from homology"/>
<dbReference type="RefSeq" id="WP_012301759.1">
    <property type="nucleotide sequence ID" value="NC_010424.1"/>
</dbReference>
<organism evidence="6 7">
    <name type="scientific">Desulforudis audaxviator (strain MP104C)</name>
    <dbReference type="NCBI Taxonomy" id="477974"/>
    <lineage>
        <taxon>Bacteria</taxon>
        <taxon>Bacillati</taxon>
        <taxon>Bacillota</taxon>
        <taxon>Clostridia</taxon>
        <taxon>Thermoanaerobacterales</taxon>
        <taxon>Candidatus Desulforudaceae</taxon>
        <taxon>Candidatus Desulforudis</taxon>
    </lineage>
</organism>
<dbReference type="EMBL" id="CP000860">
    <property type="protein sequence ID" value="ACA59171.1"/>
    <property type="molecule type" value="Genomic_DNA"/>
</dbReference>
<name>B1I2E8_DESAP</name>
<dbReference type="SUPFAM" id="SSF57829">
    <property type="entry name" value="Zn-binding ribosomal proteins"/>
    <property type="match status" value="1"/>
</dbReference>
<dbReference type="GO" id="GO:0015934">
    <property type="term" value="C:large ribosomal subunit"/>
    <property type="evidence" value="ECO:0007669"/>
    <property type="project" value="InterPro"/>
</dbReference>
<sequence>MGVPKRKHSKQRQRLRRAAWKTEVPTLVDCPQCRARIVPHRVCPECGYYKTKKVVNKDK</sequence>
<keyword evidence="3 5" id="KW-0687">Ribonucleoprotein</keyword>
<keyword evidence="7" id="KW-1185">Reference proteome</keyword>
<comment type="similarity">
    <text evidence="1 5">Belongs to the bacterial ribosomal protein bL32 family.</text>
</comment>
<evidence type="ECO:0000256" key="2">
    <source>
        <dbReference type="ARBA" id="ARBA00022980"/>
    </source>
</evidence>
<dbReference type="eggNOG" id="COG0333">
    <property type="taxonomic scope" value="Bacteria"/>
</dbReference>
<dbReference type="Pfam" id="PF01783">
    <property type="entry name" value="Ribosomal_L32p"/>
    <property type="match status" value="1"/>
</dbReference>
<keyword evidence="2 5" id="KW-0689">Ribosomal protein</keyword>
<dbReference type="GO" id="GO:0006412">
    <property type="term" value="P:translation"/>
    <property type="evidence" value="ECO:0007669"/>
    <property type="project" value="UniProtKB-UniRule"/>
</dbReference>
<evidence type="ECO:0000256" key="1">
    <source>
        <dbReference type="ARBA" id="ARBA00008560"/>
    </source>
</evidence>
<reference evidence="7" key="1">
    <citation type="submission" date="2007-10" db="EMBL/GenBank/DDBJ databases">
        <title>Complete sequence of chromosome of Desulforudis audaxviator MP104C.</title>
        <authorList>
            <person name="Copeland A."/>
            <person name="Lucas S."/>
            <person name="Lapidus A."/>
            <person name="Barry K."/>
            <person name="Glavina del Rio T."/>
            <person name="Dalin E."/>
            <person name="Tice H."/>
            <person name="Bruce D."/>
            <person name="Pitluck S."/>
            <person name="Lowry S.R."/>
            <person name="Larimer F."/>
            <person name="Land M.L."/>
            <person name="Hauser L."/>
            <person name="Kyrpides N."/>
            <person name="Ivanova N.N."/>
            <person name="Richardson P."/>
        </authorList>
    </citation>
    <scope>NUCLEOTIDE SEQUENCE [LARGE SCALE GENOMIC DNA]</scope>
    <source>
        <strain evidence="7">MP104C</strain>
    </source>
</reference>
<reference evidence="6 7" key="2">
    <citation type="journal article" date="2008" name="Science">
        <title>Environmental genomics reveals a single-species ecosystem deep within Earth.</title>
        <authorList>
            <person name="Chivian D."/>
            <person name="Brodie E.L."/>
            <person name="Alm E.J."/>
            <person name="Culley D.E."/>
            <person name="Dehal P.S."/>
            <person name="Desantis T.Z."/>
            <person name="Gihring T.M."/>
            <person name="Lapidus A."/>
            <person name="Lin L.H."/>
            <person name="Lowry S.R."/>
            <person name="Moser D.P."/>
            <person name="Richardson P.M."/>
            <person name="Southam G."/>
            <person name="Wanger G."/>
            <person name="Pratt L.M."/>
            <person name="Andersen G.L."/>
            <person name="Hazen T.C."/>
            <person name="Brockman F.J."/>
            <person name="Arkin A.P."/>
            <person name="Onstott T.C."/>
        </authorList>
    </citation>
    <scope>NUCLEOTIDE SEQUENCE [LARGE SCALE GENOMIC DNA]</scope>
    <source>
        <strain evidence="6 7">MP104C</strain>
    </source>
</reference>
<dbReference type="InterPro" id="IPR044957">
    <property type="entry name" value="Ribosomal_bL32_bact"/>
</dbReference>
<dbReference type="HAMAP" id="MF_00340">
    <property type="entry name" value="Ribosomal_bL32"/>
    <property type="match status" value="1"/>
</dbReference>
<dbReference type="InterPro" id="IPR002677">
    <property type="entry name" value="Ribosomal_bL32"/>
</dbReference>
<dbReference type="InterPro" id="IPR011332">
    <property type="entry name" value="Ribosomal_zn-bd"/>
</dbReference>
<accession>B1I2E8</accession>
<dbReference type="Proteomes" id="UP000008544">
    <property type="component" value="Chromosome"/>
</dbReference>
<evidence type="ECO:0000256" key="5">
    <source>
        <dbReference type="HAMAP-Rule" id="MF_00340"/>
    </source>
</evidence>
<evidence type="ECO:0000313" key="6">
    <source>
        <dbReference type="EMBL" id="ACA59171.1"/>
    </source>
</evidence>
<dbReference type="KEGG" id="dau:Daud_0637"/>
<evidence type="ECO:0000256" key="4">
    <source>
        <dbReference type="ARBA" id="ARBA00035178"/>
    </source>
</evidence>
<dbReference type="STRING" id="477974.Daud_0637"/>
<evidence type="ECO:0000256" key="3">
    <source>
        <dbReference type="ARBA" id="ARBA00023274"/>
    </source>
</evidence>
<dbReference type="HOGENOM" id="CLU_129084_1_3_9"/>
<dbReference type="GO" id="GO:0003735">
    <property type="term" value="F:structural constituent of ribosome"/>
    <property type="evidence" value="ECO:0007669"/>
    <property type="project" value="InterPro"/>
</dbReference>
<evidence type="ECO:0000313" key="7">
    <source>
        <dbReference type="Proteomes" id="UP000008544"/>
    </source>
</evidence>
<protein>
    <recommendedName>
        <fullName evidence="4 5">Large ribosomal subunit protein bL32</fullName>
    </recommendedName>
</protein>
<dbReference type="OrthoDB" id="9812874at2"/>
<dbReference type="PANTHER" id="PTHR35534:SF1">
    <property type="entry name" value="LARGE RIBOSOMAL SUBUNIT PROTEIN BL32"/>
    <property type="match status" value="1"/>
</dbReference>
<dbReference type="NCBIfam" id="TIGR01031">
    <property type="entry name" value="rpmF_bact"/>
    <property type="match status" value="1"/>
</dbReference>
<dbReference type="AlphaFoldDB" id="B1I2E8"/>